<comment type="caution">
    <text evidence="3">The sequence shown here is derived from an EMBL/GenBank/DDBJ whole genome shotgun (WGS) entry which is preliminary data.</text>
</comment>
<evidence type="ECO:0008006" key="5">
    <source>
        <dbReference type="Google" id="ProtNLM"/>
    </source>
</evidence>
<dbReference type="SUPFAM" id="SSF50965">
    <property type="entry name" value="Galactose oxidase, central domain"/>
    <property type="match status" value="1"/>
</dbReference>
<evidence type="ECO:0000256" key="1">
    <source>
        <dbReference type="SAM" id="MobiDB-lite"/>
    </source>
</evidence>
<organism evidence="3 4">
    <name type="scientific">Actinoallomurus oryzae</name>
    <dbReference type="NCBI Taxonomy" id="502180"/>
    <lineage>
        <taxon>Bacteria</taxon>
        <taxon>Bacillati</taxon>
        <taxon>Actinomycetota</taxon>
        <taxon>Actinomycetes</taxon>
        <taxon>Streptosporangiales</taxon>
        <taxon>Thermomonosporaceae</taxon>
        <taxon>Actinoallomurus</taxon>
    </lineage>
</organism>
<name>A0ABP8QR15_9ACTN</name>
<feature type="region of interest" description="Disordered" evidence="1">
    <location>
        <begin position="20"/>
        <end position="63"/>
    </location>
</feature>
<accession>A0ABP8QR15</accession>
<feature type="signal peptide" evidence="2">
    <location>
        <begin position="1"/>
        <end position="19"/>
    </location>
</feature>
<dbReference type="PROSITE" id="PS51257">
    <property type="entry name" value="PROKAR_LIPOPROTEIN"/>
    <property type="match status" value="1"/>
</dbReference>
<dbReference type="InterPro" id="IPR011043">
    <property type="entry name" value="Gal_Oxase/kelch_b-propeller"/>
</dbReference>
<dbReference type="EMBL" id="BAABHF010000039">
    <property type="protein sequence ID" value="GAA4506843.1"/>
    <property type="molecule type" value="Genomic_DNA"/>
</dbReference>
<evidence type="ECO:0000313" key="4">
    <source>
        <dbReference type="Proteomes" id="UP001500503"/>
    </source>
</evidence>
<keyword evidence="2" id="KW-0732">Signal</keyword>
<evidence type="ECO:0000256" key="2">
    <source>
        <dbReference type="SAM" id="SignalP"/>
    </source>
</evidence>
<evidence type="ECO:0000313" key="3">
    <source>
        <dbReference type="EMBL" id="GAA4506843.1"/>
    </source>
</evidence>
<dbReference type="Proteomes" id="UP001500503">
    <property type="component" value="Unassembled WGS sequence"/>
</dbReference>
<sequence length="375" mass="39323">MIVRILVAAVAVAALTACGDEGGSERPVASPHGSAPRGGVPGDGLPTPSLSAGPAKWDQSAEAGDQSSLGSVIAVGPAEVWASGWHHEVDPLILRWTGGRWSQAPLPPGASDHVDLLAASRAGQVWTFASGRAWRWTGGWSSVGGTVGASNNPVDAAAVAGPDAAWAAGGGTRHGKAAFLLHWSGGRWSPVPLPPQAEIHAMDARSPDDVWAVGTTDGRVMTMHWDGDRWTTVPAPPSAAWGSLEKVVAVSANEVWAGGSTGGRTSQAILLRWDGRAWRPQPIPSGISAFTVLAADRHGGVWTSIKPDDRSGDSDVRTPIVHFDGRAWLSETVPGYPPGVWVEDMAWLPDTDRAVAVVDTPDMEEDNMGYAWMRH</sequence>
<proteinExistence type="predicted"/>
<dbReference type="RefSeq" id="WP_345470247.1">
    <property type="nucleotide sequence ID" value="NZ_BAABHF010000039.1"/>
</dbReference>
<protein>
    <recommendedName>
        <fullName evidence="5">Photosynthesis system II assembly factor Ycf48/Hcf136-like domain-containing protein</fullName>
    </recommendedName>
</protein>
<reference evidence="4" key="1">
    <citation type="journal article" date="2019" name="Int. J. Syst. Evol. Microbiol.">
        <title>The Global Catalogue of Microorganisms (GCM) 10K type strain sequencing project: providing services to taxonomists for standard genome sequencing and annotation.</title>
        <authorList>
            <consortium name="The Broad Institute Genomics Platform"/>
            <consortium name="The Broad Institute Genome Sequencing Center for Infectious Disease"/>
            <person name="Wu L."/>
            <person name="Ma J."/>
        </authorList>
    </citation>
    <scope>NUCLEOTIDE SEQUENCE [LARGE SCALE GENOMIC DNA]</scope>
    <source>
        <strain evidence="4">JCM 17933</strain>
    </source>
</reference>
<gene>
    <name evidence="3" type="ORF">GCM10023191_064530</name>
</gene>
<keyword evidence="4" id="KW-1185">Reference proteome</keyword>
<feature type="chain" id="PRO_5045042876" description="Photosynthesis system II assembly factor Ycf48/Hcf136-like domain-containing protein" evidence="2">
    <location>
        <begin position="20"/>
        <end position="375"/>
    </location>
</feature>